<protein>
    <recommendedName>
        <fullName evidence="3">Lipoprotein with Yx(FWY)xxD motif</fullName>
    </recommendedName>
</protein>
<dbReference type="Proteomes" id="UP001165367">
    <property type="component" value="Unassembled WGS sequence"/>
</dbReference>
<dbReference type="InterPro" id="IPR005297">
    <property type="entry name" value="Lipoprotein_repeat"/>
</dbReference>
<comment type="caution">
    <text evidence="1">The sequence shown here is derived from an EMBL/GenBank/DDBJ whole genome shotgun (WGS) entry which is preliminary data.</text>
</comment>
<dbReference type="RefSeq" id="WP_237875354.1">
    <property type="nucleotide sequence ID" value="NZ_JAKLTR010000015.1"/>
</dbReference>
<dbReference type="PANTHER" id="PTHR39335">
    <property type="entry name" value="BLL4220 PROTEIN"/>
    <property type="match status" value="1"/>
</dbReference>
<dbReference type="Pfam" id="PF03640">
    <property type="entry name" value="Lipoprotein_15"/>
    <property type="match status" value="3"/>
</dbReference>
<evidence type="ECO:0008006" key="3">
    <source>
        <dbReference type="Google" id="ProtNLM"/>
    </source>
</evidence>
<gene>
    <name evidence="1" type="ORF">LZZ85_21135</name>
</gene>
<dbReference type="PANTHER" id="PTHR39335:SF1">
    <property type="entry name" value="BLL4220 PROTEIN"/>
    <property type="match status" value="1"/>
</dbReference>
<dbReference type="EMBL" id="JAKLTR010000015">
    <property type="protein sequence ID" value="MCG2616817.1"/>
    <property type="molecule type" value="Genomic_DNA"/>
</dbReference>
<evidence type="ECO:0000313" key="2">
    <source>
        <dbReference type="Proteomes" id="UP001165367"/>
    </source>
</evidence>
<organism evidence="1 2">
    <name type="scientific">Terrimonas ginsenosidimutans</name>
    <dbReference type="NCBI Taxonomy" id="2908004"/>
    <lineage>
        <taxon>Bacteria</taxon>
        <taxon>Pseudomonadati</taxon>
        <taxon>Bacteroidota</taxon>
        <taxon>Chitinophagia</taxon>
        <taxon>Chitinophagales</taxon>
        <taxon>Chitinophagaceae</taxon>
        <taxon>Terrimonas</taxon>
    </lineage>
</organism>
<proteinExistence type="predicted"/>
<sequence length="304" mass="32551">MMTPVHGRAFLHSKSPWPLFALFISILPALFLSSCSDDDNDPPAAEALVQLRTDAVLGTVITDKTNHTLYSFANDVNGANNCTGGCASVWSIFYAGDDLTQSLLSSGLDLADFGTVTTAGGAKQTTYKGWPLYYYAPAVGGTNTAEGPGENRGEGIGGFWHVAKPDYTIRLLNAQLVGNDGKNYTSAYAEGTGKTLYFTDAKGATIYTFSKDSSNKNKFTAADLSNNAIWPMYETDKVVVPSTLDKNLFGSITVFGKKQLTYKGWPLYYFGSDNKMRGSNKGVSVPTPGIWPVGVKDAPVAPVP</sequence>
<evidence type="ECO:0000313" key="1">
    <source>
        <dbReference type="EMBL" id="MCG2616817.1"/>
    </source>
</evidence>
<accession>A0ABS9KX44</accession>
<reference evidence="1" key="1">
    <citation type="submission" date="2022-01" db="EMBL/GenBank/DDBJ databases">
        <authorList>
            <person name="Jo J.-H."/>
            <person name="Im W.-T."/>
        </authorList>
    </citation>
    <scope>NUCLEOTIDE SEQUENCE</scope>
    <source>
        <strain evidence="1">NA20</strain>
    </source>
</reference>
<keyword evidence="2" id="KW-1185">Reference proteome</keyword>
<name>A0ABS9KX44_9BACT</name>